<accession>A0A4R6N8U7</accession>
<proteinExistence type="predicted"/>
<evidence type="ECO:0000259" key="1">
    <source>
        <dbReference type="Pfam" id="PF01850"/>
    </source>
</evidence>
<dbReference type="InterPro" id="IPR002716">
    <property type="entry name" value="PIN_dom"/>
</dbReference>
<organism evidence="2 3">
    <name type="scientific">Roseateles asaccharophilus</name>
    <dbReference type="NCBI Taxonomy" id="582607"/>
    <lineage>
        <taxon>Bacteria</taxon>
        <taxon>Pseudomonadati</taxon>
        <taxon>Pseudomonadota</taxon>
        <taxon>Betaproteobacteria</taxon>
        <taxon>Burkholderiales</taxon>
        <taxon>Sphaerotilaceae</taxon>
        <taxon>Roseateles</taxon>
    </lineage>
</organism>
<dbReference type="AlphaFoldDB" id="A0A4R6N8U7"/>
<dbReference type="Pfam" id="PF01850">
    <property type="entry name" value="PIN"/>
    <property type="match status" value="1"/>
</dbReference>
<dbReference type="CDD" id="cd18692">
    <property type="entry name" value="PIN_VapC-like"/>
    <property type="match status" value="1"/>
</dbReference>
<name>A0A4R6N8U7_9BURK</name>
<dbReference type="EMBL" id="SNXE01000003">
    <property type="protein sequence ID" value="TDP11446.1"/>
    <property type="molecule type" value="Genomic_DNA"/>
</dbReference>
<comment type="caution">
    <text evidence="2">The sequence shown here is derived from an EMBL/GenBank/DDBJ whole genome shotgun (WGS) entry which is preliminary data.</text>
</comment>
<dbReference type="SUPFAM" id="SSF88723">
    <property type="entry name" value="PIN domain-like"/>
    <property type="match status" value="1"/>
</dbReference>
<protein>
    <submittedName>
        <fullName evidence="2">Putative nucleic acid-binding protein</fullName>
    </submittedName>
</protein>
<evidence type="ECO:0000313" key="3">
    <source>
        <dbReference type="Proteomes" id="UP000295357"/>
    </source>
</evidence>
<sequence>MSGSGLVFVDTSVLILSEDGARPAERARALGWLMSLWQQRAGRVSTQVLNDFYRQVTTRIQPPMPNGDARAEVRRYQRWNPWAVDHATVESAWSIESRFGLAYADALIVAAAKAQGCERLLSLELPHAAQYDSVQILNPLLMEPPSTWTRD</sequence>
<keyword evidence="3" id="KW-1185">Reference proteome</keyword>
<dbReference type="Proteomes" id="UP000295357">
    <property type="component" value="Unassembled WGS sequence"/>
</dbReference>
<dbReference type="InterPro" id="IPR029060">
    <property type="entry name" value="PIN-like_dom_sf"/>
</dbReference>
<evidence type="ECO:0000313" key="2">
    <source>
        <dbReference type="EMBL" id="TDP11446.1"/>
    </source>
</evidence>
<dbReference type="OrthoDB" id="9792015at2"/>
<gene>
    <name evidence="2" type="ORF">DFR39_103377</name>
</gene>
<feature type="domain" description="PIN" evidence="1">
    <location>
        <begin position="7"/>
        <end position="120"/>
    </location>
</feature>
<dbReference type="RefSeq" id="WP_133603340.1">
    <property type="nucleotide sequence ID" value="NZ_JAUFPJ010000006.1"/>
</dbReference>
<reference evidence="2 3" key="1">
    <citation type="submission" date="2019-03" db="EMBL/GenBank/DDBJ databases">
        <title>Genomic Encyclopedia of Type Strains, Phase IV (KMG-IV): sequencing the most valuable type-strain genomes for metagenomic binning, comparative biology and taxonomic classification.</title>
        <authorList>
            <person name="Goeker M."/>
        </authorList>
    </citation>
    <scope>NUCLEOTIDE SEQUENCE [LARGE SCALE GENOMIC DNA]</scope>
    <source>
        <strain evidence="2 3">DSM 25082</strain>
    </source>
</reference>